<sequence length="450" mass="51416">MFYGLTLMSKNIKRNTSIHMMTVAYIRLFMSIFVLITFVVVTTVSYELFKSRVSDADRIISSLNKSDIDSDFDWSHWKTNSTIDTTNTFVVVKRSGDTFYSSGTKKFLAKSKHSIIVLGISKIEDGNFYFYKTKKYQKIQYAVYLGLNEVFTTIVTVLISLLFILTIIFIGSLWFITRLAKKLSMPLHDLSISMEKLNIQKDIDAQFPEVIDPAEVFILSNTLKTWLTNFQKQNQREKEFFVNASHELKTPLAGFQGNLDLIKRRGKQHPEIVQPALNALSKESKRMQRLVTYLLEIARSENGITEKKTTFSAQDIVTRVTFDFLEDFKSKIQVRVQTDFNIFGSYDEMQQVLRILLDNAKKYSRDTSEILIVIEDGSIAIIDEGQGISDADKPHIFDRFYRGDKARSNVQGNGLGLSLALQFTNKNNAALSVSDNIPQGTIFTIIFSEN</sequence>
<evidence type="ECO:0000256" key="2">
    <source>
        <dbReference type="ARBA" id="ARBA00004370"/>
    </source>
</evidence>
<keyword evidence="10 11" id="KW-0472">Membrane</keyword>
<keyword evidence="13" id="KW-0406">Ion transport</keyword>
<evidence type="ECO:0000256" key="8">
    <source>
        <dbReference type="ARBA" id="ARBA00022989"/>
    </source>
</evidence>
<dbReference type="PANTHER" id="PTHR45436">
    <property type="entry name" value="SENSOR HISTIDINE KINASE YKOH"/>
    <property type="match status" value="1"/>
</dbReference>
<keyword evidence="8 11" id="KW-1133">Transmembrane helix</keyword>
<keyword evidence="9" id="KW-0902">Two-component regulatory system</keyword>
<feature type="transmembrane region" description="Helical" evidence="11">
    <location>
        <begin position="150"/>
        <end position="176"/>
    </location>
</feature>
<comment type="caution">
    <text evidence="13">The sequence shown here is derived from an EMBL/GenBank/DDBJ whole genome shotgun (WGS) entry which is preliminary data.</text>
</comment>
<name>A0AAN2UIL3_9LACO</name>
<keyword evidence="5 13" id="KW-0808">Transferase</keyword>
<evidence type="ECO:0000259" key="12">
    <source>
        <dbReference type="PROSITE" id="PS50109"/>
    </source>
</evidence>
<evidence type="ECO:0000256" key="1">
    <source>
        <dbReference type="ARBA" id="ARBA00000085"/>
    </source>
</evidence>
<feature type="transmembrane region" description="Helical" evidence="11">
    <location>
        <begin position="21"/>
        <end position="46"/>
    </location>
</feature>
<keyword evidence="4" id="KW-0597">Phosphoprotein</keyword>
<protein>
    <recommendedName>
        <fullName evidence="3">histidine kinase</fullName>
        <ecNumber evidence="3">2.7.13.3</ecNumber>
    </recommendedName>
</protein>
<evidence type="ECO:0000313" key="14">
    <source>
        <dbReference type="Proteomes" id="UP000198868"/>
    </source>
</evidence>
<dbReference type="GO" id="GO:0005886">
    <property type="term" value="C:plasma membrane"/>
    <property type="evidence" value="ECO:0007669"/>
    <property type="project" value="TreeGrafter"/>
</dbReference>
<keyword evidence="6 11" id="KW-0812">Transmembrane</keyword>
<accession>A0AAN2UIL3</accession>
<dbReference type="Pfam" id="PF00512">
    <property type="entry name" value="HisKA"/>
    <property type="match status" value="1"/>
</dbReference>
<dbReference type="PROSITE" id="PS50109">
    <property type="entry name" value="HIS_KIN"/>
    <property type="match status" value="1"/>
</dbReference>
<feature type="domain" description="Histidine kinase" evidence="12">
    <location>
        <begin position="243"/>
        <end position="450"/>
    </location>
</feature>
<dbReference type="SMART" id="SM00388">
    <property type="entry name" value="HisKA"/>
    <property type="match status" value="1"/>
</dbReference>
<dbReference type="CDD" id="cd00075">
    <property type="entry name" value="HATPase"/>
    <property type="match status" value="1"/>
</dbReference>
<reference evidence="13 14" key="1">
    <citation type="submission" date="2015-12" db="EMBL/GenBank/DDBJ databases">
        <authorList>
            <person name="Andreevskaya M."/>
        </authorList>
    </citation>
    <scope>NUCLEOTIDE SEQUENCE [LARGE SCALE GENOMIC DNA]</scope>
    <source>
        <strain evidence="13 14">PL111</strain>
    </source>
</reference>
<evidence type="ECO:0000313" key="13">
    <source>
        <dbReference type="EMBL" id="CUW19147.1"/>
    </source>
</evidence>
<dbReference type="Proteomes" id="UP000198868">
    <property type="component" value="Unassembled WGS sequence"/>
</dbReference>
<dbReference type="CDD" id="cd00082">
    <property type="entry name" value="HisKA"/>
    <property type="match status" value="1"/>
</dbReference>
<dbReference type="InterPro" id="IPR050428">
    <property type="entry name" value="TCS_sensor_his_kinase"/>
</dbReference>
<dbReference type="Gene3D" id="3.30.565.10">
    <property type="entry name" value="Histidine kinase-like ATPase, C-terminal domain"/>
    <property type="match status" value="1"/>
</dbReference>
<dbReference type="SUPFAM" id="SSF47384">
    <property type="entry name" value="Homodimeric domain of signal transducing histidine kinase"/>
    <property type="match status" value="1"/>
</dbReference>
<dbReference type="EC" id="2.7.13.3" evidence="3"/>
<evidence type="ECO:0000256" key="6">
    <source>
        <dbReference type="ARBA" id="ARBA00022692"/>
    </source>
</evidence>
<keyword evidence="13" id="KW-0813">Transport</keyword>
<evidence type="ECO:0000256" key="5">
    <source>
        <dbReference type="ARBA" id="ARBA00022679"/>
    </source>
</evidence>
<keyword evidence="7 13" id="KW-0418">Kinase</keyword>
<dbReference type="SUPFAM" id="SSF55874">
    <property type="entry name" value="ATPase domain of HSP90 chaperone/DNA topoisomerase II/histidine kinase"/>
    <property type="match status" value="1"/>
</dbReference>
<dbReference type="FunFam" id="1.10.287.130:FF:000001">
    <property type="entry name" value="Two-component sensor histidine kinase"/>
    <property type="match status" value="1"/>
</dbReference>
<dbReference type="AlphaFoldDB" id="A0AAN2UIL3"/>
<comment type="catalytic activity">
    <reaction evidence="1">
        <text>ATP + protein L-histidine = ADP + protein N-phospho-L-histidine.</text>
        <dbReference type="EC" id="2.7.13.3"/>
    </reaction>
</comment>
<dbReference type="EMBL" id="FBTU01000026">
    <property type="protein sequence ID" value="CUW19147.1"/>
    <property type="molecule type" value="Genomic_DNA"/>
</dbReference>
<gene>
    <name evidence="13" type="ORF">PL111_1020</name>
</gene>
<keyword evidence="13" id="KW-0407">Ion channel</keyword>
<proteinExistence type="predicted"/>
<dbReference type="InterPro" id="IPR003661">
    <property type="entry name" value="HisK_dim/P_dom"/>
</dbReference>
<dbReference type="InterPro" id="IPR036097">
    <property type="entry name" value="HisK_dim/P_sf"/>
</dbReference>
<dbReference type="InterPro" id="IPR004358">
    <property type="entry name" value="Sig_transdc_His_kin-like_C"/>
</dbReference>
<dbReference type="GO" id="GO:0034220">
    <property type="term" value="P:monoatomic ion transmembrane transport"/>
    <property type="evidence" value="ECO:0007669"/>
    <property type="project" value="UniProtKB-KW"/>
</dbReference>
<evidence type="ECO:0000256" key="4">
    <source>
        <dbReference type="ARBA" id="ARBA00022553"/>
    </source>
</evidence>
<dbReference type="InterPro" id="IPR005467">
    <property type="entry name" value="His_kinase_dom"/>
</dbReference>
<dbReference type="InterPro" id="IPR036890">
    <property type="entry name" value="HATPase_C_sf"/>
</dbReference>
<comment type="subcellular location">
    <subcellularLocation>
        <location evidence="2">Membrane</location>
    </subcellularLocation>
</comment>
<dbReference type="Gene3D" id="1.10.287.130">
    <property type="match status" value="1"/>
</dbReference>
<dbReference type="GO" id="GO:0000155">
    <property type="term" value="F:phosphorelay sensor kinase activity"/>
    <property type="evidence" value="ECO:0007669"/>
    <property type="project" value="InterPro"/>
</dbReference>
<evidence type="ECO:0000256" key="3">
    <source>
        <dbReference type="ARBA" id="ARBA00012438"/>
    </source>
</evidence>
<dbReference type="Pfam" id="PF02518">
    <property type="entry name" value="HATPase_c"/>
    <property type="match status" value="1"/>
</dbReference>
<dbReference type="PRINTS" id="PR00344">
    <property type="entry name" value="BCTRLSENSOR"/>
</dbReference>
<dbReference type="SMART" id="SM00387">
    <property type="entry name" value="HATPase_c"/>
    <property type="match status" value="1"/>
</dbReference>
<evidence type="ECO:0000256" key="9">
    <source>
        <dbReference type="ARBA" id="ARBA00023012"/>
    </source>
</evidence>
<evidence type="ECO:0000256" key="11">
    <source>
        <dbReference type="SAM" id="Phobius"/>
    </source>
</evidence>
<organism evidence="13 14">
    <name type="scientific">Leuconostoc inhae</name>
    <dbReference type="NCBI Taxonomy" id="178001"/>
    <lineage>
        <taxon>Bacteria</taxon>
        <taxon>Bacillati</taxon>
        <taxon>Bacillota</taxon>
        <taxon>Bacilli</taxon>
        <taxon>Lactobacillales</taxon>
        <taxon>Lactobacillaceae</taxon>
        <taxon>Leuconostoc</taxon>
    </lineage>
</organism>
<dbReference type="PANTHER" id="PTHR45436:SF5">
    <property type="entry name" value="SENSOR HISTIDINE KINASE TRCS"/>
    <property type="match status" value="1"/>
</dbReference>
<evidence type="ECO:0000256" key="7">
    <source>
        <dbReference type="ARBA" id="ARBA00022777"/>
    </source>
</evidence>
<dbReference type="InterPro" id="IPR003594">
    <property type="entry name" value="HATPase_dom"/>
</dbReference>
<evidence type="ECO:0000256" key="10">
    <source>
        <dbReference type="ARBA" id="ARBA00023136"/>
    </source>
</evidence>